<gene>
    <name evidence="10" type="ORF">AM202_00515</name>
</gene>
<evidence type="ECO:0000313" key="10">
    <source>
        <dbReference type="EMBL" id="EEV24663.1"/>
    </source>
</evidence>
<dbReference type="EC" id="2.7.7.108" evidence="5"/>
<comment type="catalytic activity">
    <reaction evidence="7">
        <text>L-tyrosyl-[protein] + ATP = O-(5'-adenylyl)-L-tyrosyl-[protein] + diphosphate</text>
        <dbReference type="Rhea" id="RHEA:54288"/>
        <dbReference type="Rhea" id="RHEA-COMP:10136"/>
        <dbReference type="Rhea" id="RHEA-COMP:13846"/>
        <dbReference type="ChEBI" id="CHEBI:30616"/>
        <dbReference type="ChEBI" id="CHEBI:33019"/>
        <dbReference type="ChEBI" id="CHEBI:46858"/>
        <dbReference type="ChEBI" id="CHEBI:83624"/>
        <dbReference type="EC" id="2.7.7.108"/>
    </reaction>
</comment>
<keyword evidence="11" id="KW-1185">Reference proteome</keyword>
<evidence type="ECO:0000256" key="7">
    <source>
        <dbReference type="ARBA" id="ARBA00048696"/>
    </source>
</evidence>
<dbReference type="PANTHER" id="PTHR39560:SF1">
    <property type="entry name" value="PROTEIN ADENYLYLTRANSFERASE FIC-RELATED"/>
    <property type="match status" value="1"/>
</dbReference>
<evidence type="ECO:0000256" key="5">
    <source>
        <dbReference type="ARBA" id="ARBA00034531"/>
    </source>
</evidence>
<keyword evidence="3" id="KW-0547">Nucleotide-binding</keyword>
<dbReference type="RefSeq" id="WP_005820095.1">
    <property type="nucleotide sequence ID" value="NZ_ACFT01000072.1"/>
</dbReference>
<dbReference type="Proteomes" id="UP000003394">
    <property type="component" value="Unassembled WGS sequence"/>
</dbReference>
<proteinExistence type="predicted"/>
<evidence type="ECO:0000256" key="2">
    <source>
        <dbReference type="ARBA" id="ARBA00022695"/>
    </source>
</evidence>
<dbReference type="CDD" id="cd11586">
    <property type="entry name" value="VbhA_like"/>
    <property type="match status" value="1"/>
</dbReference>
<keyword evidence="2" id="KW-0548">Nucleotidyltransferase</keyword>
<dbReference type="SUPFAM" id="SSF140931">
    <property type="entry name" value="Fic-like"/>
    <property type="match status" value="1"/>
</dbReference>
<dbReference type="PROSITE" id="PS51459">
    <property type="entry name" value="FIDO"/>
    <property type="match status" value="1"/>
</dbReference>
<dbReference type="PANTHER" id="PTHR39560">
    <property type="entry name" value="PROTEIN ADENYLYLTRANSFERASE FIC-RELATED"/>
    <property type="match status" value="1"/>
</dbReference>
<keyword evidence="1" id="KW-0808">Transferase</keyword>
<organism evidence="10 11">
    <name type="scientific">Actinobacillus minor 202</name>
    <dbReference type="NCBI Taxonomy" id="591023"/>
    <lineage>
        <taxon>Bacteria</taxon>
        <taxon>Pseudomonadati</taxon>
        <taxon>Pseudomonadota</taxon>
        <taxon>Gammaproteobacteria</taxon>
        <taxon>Pasteurellales</taxon>
        <taxon>Pasteurellaceae</taxon>
        <taxon>Actinobacillus</taxon>
    </lineage>
</organism>
<evidence type="ECO:0000256" key="6">
    <source>
        <dbReference type="ARBA" id="ARBA00047939"/>
    </source>
</evidence>
<keyword evidence="4" id="KW-0067">ATP-binding</keyword>
<evidence type="ECO:0000256" key="8">
    <source>
        <dbReference type="SAM" id="MobiDB-lite"/>
    </source>
</evidence>
<evidence type="ECO:0000313" key="11">
    <source>
        <dbReference type="Proteomes" id="UP000003394"/>
    </source>
</evidence>
<feature type="region of interest" description="Disordered" evidence="8">
    <location>
        <begin position="285"/>
        <end position="308"/>
    </location>
</feature>
<evidence type="ECO:0000256" key="4">
    <source>
        <dbReference type="ARBA" id="ARBA00022840"/>
    </source>
</evidence>
<dbReference type="InterPro" id="IPR003812">
    <property type="entry name" value="Fido"/>
</dbReference>
<sequence length="367" mass="42795">MTKDPFEEYIRHIEADKKEKSYAWQTAIGLQEVDGLKPSQYLISTAIKNIEGEISIDTAEQWISQYYEENPSLTSENRTEEADKVSVRIAKLLSEPAFSFNANQYLAIHKYLFKDIYSHAGQIRTYNITKKEWVLEGETVVYGMASELKNTLEYDLSREKNFSYRGLSLEEIMTHLATFIARLWQIHVFEEGNTRTTAVFFIKYLKTLGFNVTNDIFAENAWYFRNALVRANYNNLAKGVYETNEYLLLFLRNLLLGENNLLSNRQLHIHSSQFLEKQDIEKQKQDIEHKKQDIEQNPDKKTRHSEKTQKHITALSQILANRIFSRRDVVNTLHLSASASSELIKKMLEIKVIEKVAGQGKGKYRFR</sequence>
<evidence type="ECO:0000256" key="3">
    <source>
        <dbReference type="ARBA" id="ARBA00022741"/>
    </source>
</evidence>
<dbReference type="Gene3D" id="1.10.3290.10">
    <property type="entry name" value="Fido-like domain"/>
    <property type="match status" value="1"/>
</dbReference>
<accession>A0ABP2GUB2</accession>
<protein>
    <recommendedName>
        <fullName evidence="5">protein adenylyltransferase</fullName>
        <ecNumber evidence="5">2.7.7.108</ecNumber>
    </recommendedName>
</protein>
<comment type="catalytic activity">
    <reaction evidence="6">
        <text>L-threonyl-[protein] + ATP = 3-O-(5'-adenylyl)-L-threonyl-[protein] + diphosphate</text>
        <dbReference type="Rhea" id="RHEA:54292"/>
        <dbReference type="Rhea" id="RHEA-COMP:11060"/>
        <dbReference type="Rhea" id="RHEA-COMP:13847"/>
        <dbReference type="ChEBI" id="CHEBI:30013"/>
        <dbReference type="ChEBI" id="CHEBI:30616"/>
        <dbReference type="ChEBI" id="CHEBI:33019"/>
        <dbReference type="ChEBI" id="CHEBI:138113"/>
        <dbReference type="EC" id="2.7.7.108"/>
    </reaction>
</comment>
<reference evidence="10 11" key="1">
    <citation type="journal article" date="2010" name="Vet. Microbiol.">
        <title>Production of haemolysins by strains of the Actinobacillus minor/porcitonsillarum complex.</title>
        <authorList>
            <person name="Arya G."/>
            <person name="Niven D.F."/>
        </authorList>
    </citation>
    <scope>NUCLEOTIDE SEQUENCE [LARGE SCALE GENOMIC DNA]</scope>
    <source>
        <strain evidence="11">strain 202</strain>
    </source>
</reference>
<dbReference type="EMBL" id="ACFT01000072">
    <property type="protein sequence ID" value="EEV24663.1"/>
    <property type="molecule type" value="Genomic_DNA"/>
</dbReference>
<evidence type="ECO:0000256" key="1">
    <source>
        <dbReference type="ARBA" id="ARBA00022679"/>
    </source>
</evidence>
<dbReference type="InterPro" id="IPR036597">
    <property type="entry name" value="Fido-like_dom_sf"/>
</dbReference>
<name>A0ABP2GUB2_9PAST</name>
<comment type="caution">
    <text evidence="10">The sequence shown here is derived from an EMBL/GenBank/DDBJ whole genome shotgun (WGS) entry which is preliminary data.</text>
</comment>
<dbReference type="InterPro" id="IPR033788">
    <property type="entry name" value="VbhA-like"/>
</dbReference>
<dbReference type="Pfam" id="PF02661">
    <property type="entry name" value="Fic"/>
    <property type="match status" value="1"/>
</dbReference>
<feature type="domain" description="Fido" evidence="9">
    <location>
        <begin position="100"/>
        <end position="249"/>
    </location>
</feature>
<evidence type="ECO:0000259" key="9">
    <source>
        <dbReference type="PROSITE" id="PS51459"/>
    </source>
</evidence>